<evidence type="ECO:0000313" key="3">
    <source>
        <dbReference type="Proteomes" id="UP000095214"/>
    </source>
</evidence>
<evidence type="ECO:0000313" key="2">
    <source>
        <dbReference type="EMBL" id="AOS46897.1"/>
    </source>
</evidence>
<reference evidence="2 3" key="1">
    <citation type="submission" date="2016-09" db="EMBL/GenBank/DDBJ databases">
        <title>Complete genome sequence of Actinomyces hongkongensis HKU8.</title>
        <authorList>
            <person name="Gao Y.-X."/>
            <person name="Zhou Y.-Y."/>
            <person name="Xie Y."/>
            <person name="Wang M."/>
            <person name="Wang S.-J."/>
            <person name="Shen S.-G."/>
        </authorList>
    </citation>
    <scope>NUCLEOTIDE SEQUENCE [LARGE SCALE GENOMIC DNA]</scope>
    <source>
        <strain evidence="2 3">HKU8</strain>
    </source>
</reference>
<proteinExistence type="predicted"/>
<feature type="chain" id="PRO_5009105462" description="Secreted protein" evidence="1">
    <location>
        <begin position="33"/>
        <end position="159"/>
    </location>
</feature>
<evidence type="ECO:0000256" key="1">
    <source>
        <dbReference type="SAM" id="SignalP"/>
    </source>
</evidence>
<dbReference type="OrthoDB" id="7949713at2"/>
<dbReference type="EMBL" id="CP017298">
    <property type="protein sequence ID" value="AOS46897.1"/>
    <property type="molecule type" value="Genomic_DNA"/>
</dbReference>
<dbReference type="Proteomes" id="UP000095214">
    <property type="component" value="Chromosome"/>
</dbReference>
<dbReference type="STRING" id="178339.BH719_02635"/>
<dbReference type="KEGG" id="phon:BH719_02635"/>
<evidence type="ECO:0008006" key="4">
    <source>
        <dbReference type="Google" id="ProtNLM"/>
    </source>
</evidence>
<organism evidence="2 3">
    <name type="scientific">Pauljensenia hongkongensis</name>
    <dbReference type="NCBI Taxonomy" id="178339"/>
    <lineage>
        <taxon>Bacteria</taxon>
        <taxon>Bacillati</taxon>
        <taxon>Actinomycetota</taxon>
        <taxon>Actinomycetes</taxon>
        <taxon>Actinomycetales</taxon>
        <taxon>Actinomycetaceae</taxon>
        <taxon>Pauljensenia</taxon>
    </lineage>
</organism>
<protein>
    <recommendedName>
        <fullName evidence="4">Secreted protein</fullName>
    </recommendedName>
</protein>
<name>A0A1D8B173_9ACTO</name>
<dbReference type="AlphaFoldDB" id="A0A1D8B173"/>
<dbReference type="RefSeq" id="WP_009743198.1">
    <property type="nucleotide sequence ID" value="NZ_CP017298.1"/>
</dbReference>
<accession>A0A1D8B173</accession>
<gene>
    <name evidence="2" type="ORF">BH719_02635</name>
</gene>
<sequence length="159" mass="16418">MKKHRPARAFAAIGLAVAVGVLGACSNGNSGAAGNKPSASASSTVKSADDANLIFAQCMRGKGFDVPDTGLTPDNLSDTSEAFNNALNECQQEIGPALGEENDLTKDADAQQQLVKGAECLRGLGYDVPDPEPGKGLNVKDVPQDALQKCFNNQGAQTK</sequence>
<keyword evidence="3" id="KW-1185">Reference proteome</keyword>
<dbReference type="PROSITE" id="PS51257">
    <property type="entry name" value="PROKAR_LIPOPROTEIN"/>
    <property type="match status" value="1"/>
</dbReference>
<keyword evidence="1" id="KW-0732">Signal</keyword>
<feature type="signal peptide" evidence="1">
    <location>
        <begin position="1"/>
        <end position="32"/>
    </location>
</feature>